<gene>
    <name evidence="3" type="ORF">PGT21_021626</name>
    <name evidence="4" type="ORF">PGTUg99_031604</name>
</gene>
<dbReference type="AlphaFoldDB" id="A0A5B0RV43"/>
<evidence type="ECO:0000313" key="5">
    <source>
        <dbReference type="Proteomes" id="UP000324748"/>
    </source>
</evidence>
<evidence type="ECO:0000313" key="4">
    <source>
        <dbReference type="EMBL" id="KAA1129149.1"/>
    </source>
</evidence>
<accession>A0A5B0RV43</accession>
<evidence type="ECO:0008006" key="7">
    <source>
        <dbReference type="Google" id="ProtNLM"/>
    </source>
</evidence>
<keyword evidence="5" id="KW-1185">Reference proteome</keyword>
<dbReference type="Proteomes" id="UP000324748">
    <property type="component" value="Unassembled WGS sequence"/>
</dbReference>
<proteinExistence type="predicted"/>
<feature type="region of interest" description="Disordered" evidence="1">
    <location>
        <begin position="110"/>
        <end position="149"/>
    </location>
</feature>
<organism evidence="4 6">
    <name type="scientific">Puccinia graminis f. sp. tritici</name>
    <dbReference type="NCBI Taxonomy" id="56615"/>
    <lineage>
        <taxon>Eukaryota</taxon>
        <taxon>Fungi</taxon>
        <taxon>Dikarya</taxon>
        <taxon>Basidiomycota</taxon>
        <taxon>Pucciniomycotina</taxon>
        <taxon>Pucciniomycetes</taxon>
        <taxon>Pucciniales</taxon>
        <taxon>Pucciniaceae</taxon>
        <taxon>Puccinia</taxon>
    </lineage>
</organism>
<dbReference type="SUPFAM" id="SSF57889">
    <property type="entry name" value="Cysteine-rich domain"/>
    <property type="match status" value="1"/>
</dbReference>
<evidence type="ECO:0000313" key="3">
    <source>
        <dbReference type="EMBL" id="KAA1094445.1"/>
    </source>
</evidence>
<dbReference type="EMBL" id="VSWC01000079">
    <property type="protein sequence ID" value="KAA1094445.1"/>
    <property type="molecule type" value="Genomic_DNA"/>
</dbReference>
<comment type="caution">
    <text evidence="4">The sequence shown here is derived from an EMBL/GenBank/DDBJ whole genome shotgun (WGS) entry which is preliminary data.</text>
</comment>
<reference evidence="5 6" key="1">
    <citation type="submission" date="2019-05" db="EMBL/GenBank/DDBJ databases">
        <title>Emergence of the Ug99 lineage of the wheat stem rust pathogen through somatic hybridization.</title>
        <authorList>
            <person name="Li F."/>
            <person name="Upadhyaya N.M."/>
            <person name="Sperschneider J."/>
            <person name="Matny O."/>
            <person name="Nguyen-Phuc H."/>
            <person name="Mago R."/>
            <person name="Raley C."/>
            <person name="Miller M.E."/>
            <person name="Silverstein K.A.T."/>
            <person name="Henningsen E."/>
            <person name="Hirsch C.D."/>
            <person name="Visser B."/>
            <person name="Pretorius Z.A."/>
            <person name="Steffenson B.J."/>
            <person name="Schwessinger B."/>
            <person name="Dodds P.N."/>
            <person name="Figueroa M."/>
        </authorList>
    </citation>
    <scope>NUCLEOTIDE SEQUENCE [LARGE SCALE GENOMIC DNA]</scope>
    <source>
        <strain evidence="3">21-0</strain>
        <strain evidence="4 6">Ug99</strain>
    </source>
</reference>
<feature type="compositionally biased region" description="Basic and acidic residues" evidence="1">
    <location>
        <begin position="123"/>
        <end position="149"/>
    </location>
</feature>
<evidence type="ECO:0000313" key="6">
    <source>
        <dbReference type="Proteomes" id="UP000325313"/>
    </source>
</evidence>
<name>A0A5B0RV43_PUCGR</name>
<dbReference type="Proteomes" id="UP000325313">
    <property type="component" value="Unassembled WGS sequence"/>
</dbReference>
<evidence type="ECO:0000256" key="2">
    <source>
        <dbReference type="SAM" id="SignalP"/>
    </source>
</evidence>
<dbReference type="InterPro" id="IPR046349">
    <property type="entry name" value="C1-like_sf"/>
</dbReference>
<evidence type="ECO:0000256" key="1">
    <source>
        <dbReference type="SAM" id="MobiDB-lite"/>
    </source>
</evidence>
<feature type="signal peptide" evidence="2">
    <location>
        <begin position="1"/>
        <end position="17"/>
    </location>
</feature>
<feature type="chain" id="PRO_5036138227" description="Phorbol-ester/DAG-type domain-containing protein" evidence="2">
    <location>
        <begin position="18"/>
        <end position="149"/>
    </location>
</feature>
<protein>
    <recommendedName>
        <fullName evidence="7">Phorbol-ester/DAG-type domain-containing protein</fullName>
    </recommendedName>
</protein>
<sequence>MLSIYILVAAMLSQVLAETAIIHPSDQIASVEKNAQMKSGHQLTKRMESIRAKLSGKCGKCHEELDSNSDKYKCSECDVYYHTRCGSGQDCPTCKKQRQLQEREVKKAQYEQYQNEIQYGRESSSRRYSDEDRHGSQERDDHYSQNRYY</sequence>
<dbReference type="EMBL" id="VDEP01000138">
    <property type="protein sequence ID" value="KAA1129149.1"/>
    <property type="molecule type" value="Genomic_DNA"/>
</dbReference>
<keyword evidence="2" id="KW-0732">Signal</keyword>